<evidence type="ECO:0000313" key="2">
    <source>
        <dbReference type="EMBL" id="KAK0416313.1"/>
    </source>
</evidence>
<name>A0AA39M0G9_9BILA</name>
<dbReference type="PANTHER" id="PTHR22743">
    <property type="entry name" value="MEPRIN/TRAF-LIKE MATH FAMILY-C.ELEGANS"/>
    <property type="match status" value="1"/>
</dbReference>
<dbReference type="EMBL" id="JAUCMV010000002">
    <property type="protein sequence ID" value="KAK0416313.1"/>
    <property type="molecule type" value="Genomic_DNA"/>
</dbReference>
<dbReference type="Proteomes" id="UP001175271">
    <property type="component" value="Unassembled WGS sequence"/>
</dbReference>
<proteinExistence type="predicted"/>
<dbReference type="PROSITE" id="PS50097">
    <property type="entry name" value="BTB"/>
    <property type="match status" value="1"/>
</dbReference>
<feature type="domain" description="BTB" evidence="1">
    <location>
        <begin position="152"/>
        <end position="219"/>
    </location>
</feature>
<dbReference type="InterPro" id="IPR052664">
    <property type="entry name" value="BTB-MATH_domain_protein"/>
</dbReference>
<dbReference type="InterPro" id="IPR000210">
    <property type="entry name" value="BTB/POZ_dom"/>
</dbReference>
<dbReference type="SUPFAM" id="SSF54695">
    <property type="entry name" value="POZ domain"/>
    <property type="match status" value="1"/>
</dbReference>
<evidence type="ECO:0000313" key="3">
    <source>
        <dbReference type="Proteomes" id="UP001175271"/>
    </source>
</evidence>
<evidence type="ECO:0000259" key="1">
    <source>
        <dbReference type="PROSITE" id="PS50097"/>
    </source>
</evidence>
<gene>
    <name evidence="2" type="ORF">QR680_012411</name>
</gene>
<sequence>MLPLHSGKLVWDVSKTDFQQCDFVNGPREEIGDFTWSLMLDGWDRSMSILCEPTGGWQGKLWRCEANGTVSLVGIHPDHTKKRNWECFDIDHCSLDWDHRVKMGTKRFGTLFDLKYLQSDLTYRYEVTVNITRSISVDFFDPNNKFVLGPNDAACLQIEDWNFFVSKSFFSSQSCYFNALFNAGFKEKGQDVIIVHKVACVDFWRFLSYLYPFNVNKNFEVVRKVIGLADMFMCDLVLKKCEDILLEHQAVELKHLDLADKYNLCSLRRKAVRNIPHHYLRKYAEENLHNPDCRETRKLIVDELDVSDQEDGDYEPIAKFAKTT</sequence>
<accession>A0AA39M0G9</accession>
<dbReference type="Gene3D" id="3.30.710.10">
    <property type="entry name" value="Potassium Channel Kv1.1, Chain A"/>
    <property type="match status" value="1"/>
</dbReference>
<dbReference type="AlphaFoldDB" id="A0AA39M0G9"/>
<keyword evidence="3" id="KW-1185">Reference proteome</keyword>
<dbReference type="InterPro" id="IPR011333">
    <property type="entry name" value="SKP1/BTB/POZ_sf"/>
</dbReference>
<comment type="caution">
    <text evidence="2">The sequence shown here is derived from an EMBL/GenBank/DDBJ whole genome shotgun (WGS) entry which is preliminary data.</text>
</comment>
<dbReference type="PANTHER" id="PTHR22743:SF165">
    <property type="entry name" value="BTB AND MATH DOMAIN CONTAINING-RELATED"/>
    <property type="match status" value="1"/>
</dbReference>
<dbReference type="CDD" id="cd18186">
    <property type="entry name" value="BTB_POZ_ZBTB_KLHL-like"/>
    <property type="match status" value="1"/>
</dbReference>
<protein>
    <recommendedName>
        <fullName evidence="1">BTB domain-containing protein</fullName>
    </recommendedName>
</protein>
<organism evidence="2 3">
    <name type="scientific">Steinernema hermaphroditum</name>
    <dbReference type="NCBI Taxonomy" id="289476"/>
    <lineage>
        <taxon>Eukaryota</taxon>
        <taxon>Metazoa</taxon>
        <taxon>Ecdysozoa</taxon>
        <taxon>Nematoda</taxon>
        <taxon>Chromadorea</taxon>
        <taxon>Rhabditida</taxon>
        <taxon>Tylenchina</taxon>
        <taxon>Panagrolaimomorpha</taxon>
        <taxon>Strongyloidoidea</taxon>
        <taxon>Steinernematidae</taxon>
        <taxon>Steinernema</taxon>
    </lineage>
</organism>
<reference evidence="2" key="1">
    <citation type="submission" date="2023-06" db="EMBL/GenBank/DDBJ databases">
        <title>Genomic analysis of the entomopathogenic nematode Steinernema hermaphroditum.</title>
        <authorList>
            <person name="Schwarz E.M."/>
            <person name="Heppert J.K."/>
            <person name="Baniya A."/>
            <person name="Schwartz H.T."/>
            <person name="Tan C.-H."/>
            <person name="Antoshechkin I."/>
            <person name="Sternberg P.W."/>
            <person name="Goodrich-Blair H."/>
            <person name="Dillman A.R."/>
        </authorList>
    </citation>
    <scope>NUCLEOTIDE SEQUENCE</scope>
    <source>
        <strain evidence="2">PS9179</strain>
        <tissue evidence="2">Whole animal</tissue>
    </source>
</reference>
<dbReference type="Pfam" id="PF00651">
    <property type="entry name" value="BTB"/>
    <property type="match status" value="1"/>
</dbReference>